<accession>A0A5C3NJZ4</accession>
<reference evidence="2 3" key="1">
    <citation type="journal article" date="2019" name="Nat. Ecol. Evol.">
        <title>Megaphylogeny resolves global patterns of mushroom evolution.</title>
        <authorList>
            <person name="Varga T."/>
            <person name="Krizsan K."/>
            <person name="Foldi C."/>
            <person name="Dima B."/>
            <person name="Sanchez-Garcia M."/>
            <person name="Sanchez-Ramirez S."/>
            <person name="Szollosi G.J."/>
            <person name="Szarkandi J.G."/>
            <person name="Papp V."/>
            <person name="Albert L."/>
            <person name="Andreopoulos W."/>
            <person name="Angelini C."/>
            <person name="Antonin V."/>
            <person name="Barry K.W."/>
            <person name="Bougher N.L."/>
            <person name="Buchanan P."/>
            <person name="Buyck B."/>
            <person name="Bense V."/>
            <person name="Catcheside P."/>
            <person name="Chovatia M."/>
            <person name="Cooper J."/>
            <person name="Damon W."/>
            <person name="Desjardin D."/>
            <person name="Finy P."/>
            <person name="Geml J."/>
            <person name="Haridas S."/>
            <person name="Hughes K."/>
            <person name="Justo A."/>
            <person name="Karasinski D."/>
            <person name="Kautmanova I."/>
            <person name="Kiss B."/>
            <person name="Kocsube S."/>
            <person name="Kotiranta H."/>
            <person name="LaButti K.M."/>
            <person name="Lechner B.E."/>
            <person name="Liimatainen K."/>
            <person name="Lipzen A."/>
            <person name="Lukacs Z."/>
            <person name="Mihaltcheva S."/>
            <person name="Morgado L.N."/>
            <person name="Niskanen T."/>
            <person name="Noordeloos M.E."/>
            <person name="Ohm R.A."/>
            <person name="Ortiz-Santana B."/>
            <person name="Ovrebo C."/>
            <person name="Racz N."/>
            <person name="Riley R."/>
            <person name="Savchenko A."/>
            <person name="Shiryaev A."/>
            <person name="Soop K."/>
            <person name="Spirin V."/>
            <person name="Szebenyi C."/>
            <person name="Tomsovsky M."/>
            <person name="Tulloss R.E."/>
            <person name="Uehling J."/>
            <person name="Grigoriev I.V."/>
            <person name="Vagvolgyi C."/>
            <person name="Papp T."/>
            <person name="Martin F.M."/>
            <person name="Miettinen O."/>
            <person name="Hibbett D.S."/>
            <person name="Nagy L.G."/>
        </authorList>
    </citation>
    <scope>NUCLEOTIDE SEQUENCE [LARGE SCALE GENOMIC DNA]</scope>
    <source>
        <strain evidence="2 3">OMC1185</strain>
    </source>
</reference>
<name>A0A5C3NJZ4_9AGAM</name>
<gene>
    <name evidence="2" type="ORF">OE88DRAFT_1654309</name>
</gene>
<protein>
    <submittedName>
        <fullName evidence="2">Uncharacterized protein</fullName>
    </submittedName>
</protein>
<evidence type="ECO:0000256" key="1">
    <source>
        <dbReference type="SAM" id="MobiDB-lite"/>
    </source>
</evidence>
<feature type="region of interest" description="Disordered" evidence="1">
    <location>
        <begin position="43"/>
        <end position="62"/>
    </location>
</feature>
<evidence type="ECO:0000313" key="3">
    <source>
        <dbReference type="Proteomes" id="UP000305948"/>
    </source>
</evidence>
<sequence>MPKRKQVLRQAIANLGAWIRPRRNRGTKSSDKQDDACAQQEIVKNLRDTPTTELQHPSGMSGHESPLLRLPVELILIVFDTAAVSSRASALAISLVCSWAHKAVANVLSRTYVWTGETLPPNLLVPQASRPQPRHLWMNTRTFGWYDAKLFGSHLPDLDAIAVYGGVLGPLLEGMEMKTKKGSFIHNPRTSLVESTTRIDASSICSRRSLFILSATTPLAWGHWDFLGGVTHLRLQHPRTWAMIPLGNCPNVTHIAIPYPDLASDPGCIRTLEIFLNHARSGTLQKLILTWVAARPPLRLSQAILDEFITARQGDLPTGIIQVSRVENEPSLEEWWMEVNGGWNIWDSAVPLSTQMGRPGIGNDGEDTPLSEVLRLALSA</sequence>
<evidence type="ECO:0000313" key="2">
    <source>
        <dbReference type="EMBL" id="TFK53921.1"/>
    </source>
</evidence>
<dbReference type="EMBL" id="ML213506">
    <property type="protein sequence ID" value="TFK53921.1"/>
    <property type="molecule type" value="Genomic_DNA"/>
</dbReference>
<organism evidence="2 3">
    <name type="scientific">Heliocybe sulcata</name>
    <dbReference type="NCBI Taxonomy" id="5364"/>
    <lineage>
        <taxon>Eukaryota</taxon>
        <taxon>Fungi</taxon>
        <taxon>Dikarya</taxon>
        <taxon>Basidiomycota</taxon>
        <taxon>Agaricomycotina</taxon>
        <taxon>Agaricomycetes</taxon>
        <taxon>Gloeophyllales</taxon>
        <taxon>Gloeophyllaceae</taxon>
        <taxon>Heliocybe</taxon>
    </lineage>
</organism>
<dbReference type="Proteomes" id="UP000305948">
    <property type="component" value="Unassembled WGS sequence"/>
</dbReference>
<dbReference type="AlphaFoldDB" id="A0A5C3NJZ4"/>
<dbReference type="STRING" id="5364.A0A5C3NJZ4"/>
<proteinExistence type="predicted"/>
<keyword evidence="3" id="KW-1185">Reference proteome</keyword>
<dbReference type="OrthoDB" id="2795673at2759"/>